<dbReference type="AlphaFoldDB" id="A0A0N4YU04"/>
<reference evidence="1 2" key="2">
    <citation type="submission" date="2018-11" db="EMBL/GenBank/DDBJ databases">
        <authorList>
            <consortium name="Pathogen Informatics"/>
        </authorList>
    </citation>
    <scope>NUCLEOTIDE SEQUENCE [LARGE SCALE GENOMIC DNA]</scope>
</reference>
<evidence type="ECO:0000313" key="2">
    <source>
        <dbReference type="Proteomes" id="UP000271162"/>
    </source>
</evidence>
<sequence length="67" mass="7801">MYRIELALLRTSPRSCSWYVESEFYLTHGIIACPKHVPVPSRTGFTKLFSDWDHSKTFPYIGVGYMI</sequence>
<dbReference type="Proteomes" id="UP000271162">
    <property type="component" value="Unassembled WGS sequence"/>
</dbReference>
<name>A0A0N4YU04_NIPBR</name>
<evidence type="ECO:0000313" key="1">
    <source>
        <dbReference type="EMBL" id="VDL84465.1"/>
    </source>
</evidence>
<accession>A0A0N4YU04</accession>
<evidence type="ECO:0000313" key="3">
    <source>
        <dbReference type="WBParaSite" id="NBR_0002072601-mRNA-1"/>
    </source>
</evidence>
<organism evidence="3">
    <name type="scientific">Nippostrongylus brasiliensis</name>
    <name type="common">Rat hookworm</name>
    <dbReference type="NCBI Taxonomy" id="27835"/>
    <lineage>
        <taxon>Eukaryota</taxon>
        <taxon>Metazoa</taxon>
        <taxon>Ecdysozoa</taxon>
        <taxon>Nematoda</taxon>
        <taxon>Chromadorea</taxon>
        <taxon>Rhabditida</taxon>
        <taxon>Rhabditina</taxon>
        <taxon>Rhabditomorpha</taxon>
        <taxon>Strongyloidea</taxon>
        <taxon>Heligmosomidae</taxon>
        <taxon>Nippostrongylus</taxon>
    </lineage>
</organism>
<keyword evidence="2" id="KW-1185">Reference proteome</keyword>
<protein>
    <submittedName>
        <fullName evidence="3">Ovule protein</fullName>
    </submittedName>
</protein>
<proteinExistence type="predicted"/>
<gene>
    <name evidence="1" type="ORF">NBR_LOCUS20727</name>
</gene>
<dbReference type="WBParaSite" id="NBR_0002072601-mRNA-1">
    <property type="protein sequence ID" value="NBR_0002072601-mRNA-1"/>
    <property type="gene ID" value="NBR_0002072601"/>
</dbReference>
<reference evidence="3" key="1">
    <citation type="submission" date="2017-02" db="UniProtKB">
        <authorList>
            <consortium name="WormBaseParasite"/>
        </authorList>
    </citation>
    <scope>IDENTIFICATION</scope>
</reference>
<dbReference type="EMBL" id="UYSL01025455">
    <property type="protein sequence ID" value="VDL84465.1"/>
    <property type="molecule type" value="Genomic_DNA"/>
</dbReference>